<protein>
    <submittedName>
        <fullName evidence="2">HRDC domain-containing protein</fullName>
    </submittedName>
</protein>
<sequence>MPFAFFSIPAAARPDVAAELNAFLRSHRVLRVTQQWHEKEGAWAFSVEYVDGPGNSSTCSPASDKVDYKETLPPEQFELFARLRTLRKTIAEREGTPVFAVFSNAQLAEIVQRGCQSTAELRAISGVGEARVAKYGAEVLEVLKGGTKPS</sequence>
<dbReference type="Proteomes" id="UP000190774">
    <property type="component" value="Unassembled WGS sequence"/>
</dbReference>
<dbReference type="RefSeq" id="WP_078814506.1">
    <property type="nucleotide sequence ID" value="NZ_FUYE01000011.1"/>
</dbReference>
<dbReference type="GO" id="GO:0000166">
    <property type="term" value="F:nucleotide binding"/>
    <property type="evidence" value="ECO:0007669"/>
    <property type="project" value="InterPro"/>
</dbReference>
<feature type="domain" description="HRDC" evidence="1">
    <location>
        <begin position="73"/>
        <end position="150"/>
    </location>
</feature>
<name>A0A1T4YH66_9BACT</name>
<reference evidence="3" key="1">
    <citation type="submission" date="2017-02" db="EMBL/GenBank/DDBJ databases">
        <authorList>
            <person name="Varghese N."/>
            <person name="Submissions S."/>
        </authorList>
    </citation>
    <scope>NUCLEOTIDE SEQUENCE [LARGE SCALE GENOMIC DNA]</scope>
    <source>
        <strain evidence="3">ATCC 700200</strain>
    </source>
</reference>
<dbReference type="InterPro" id="IPR044876">
    <property type="entry name" value="HRDC_dom_sf"/>
</dbReference>
<dbReference type="Gene3D" id="1.10.150.80">
    <property type="entry name" value="HRDC domain"/>
    <property type="match status" value="1"/>
</dbReference>
<dbReference type="InterPro" id="IPR010997">
    <property type="entry name" value="HRDC-like_sf"/>
</dbReference>
<dbReference type="AlphaFoldDB" id="A0A1T4YH66"/>
<dbReference type="InterPro" id="IPR002121">
    <property type="entry name" value="HRDC_dom"/>
</dbReference>
<accession>A0A1T4YH66</accession>
<dbReference type="Pfam" id="PF00570">
    <property type="entry name" value="HRDC"/>
    <property type="match status" value="1"/>
</dbReference>
<dbReference type="SUPFAM" id="SSF47819">
    <property type="entry name" value="HRDC-like"/>
    <property type="match status" value="1"/>
</dbReference>
<evidence type="ECO:0000313" key="2">
    <source>
        <dbReference type="EMBL" id="SKB01167.1"/>
    </source>
</evidence>
<organism evidence="2 3">
    <name type="scientific">Prosthecobacter debontii</name>
    <dbReference type="NCBI Taxonomy" id="48467"/>
    <lineage>
        <taxon>Bacteria</taxon>
        <taxon>Pseudomonadati</taxon>
        <taxon>Verrucomicrobiota</taxon>
        <taxon>Verrucomicrobiia</taxon>
        <taxon>Verrucomicrobiales</taxon>
        <taxon>Verrucomicrobiaceae</taxon>
        <taxon>Prosthecobacter</taxon>
    </lineage>
</organism>
<dbReference type="SMART" id="SM00341">
    <property type="entry name" value="HRDC"/>
    <property type="match status" value="1"/>
</dbReference>
<dbReference type="STRING" id="48467.SAMN02745166_03323"/>
<gene>
    <name evidence="2" type="ORF">SAMN02745166_03323</name>
</gene>
<keyword evidence="3" id="KW-1185">Reference proteome</keyword>
<dbReference type="OrthoDB" id="1494766at2"/>
<evidence type="ECO:0000313" key="3">
    <source>
        <dbReference type="Proteomes" id="UP000190774"/>
    </source>
</evidence>
<evidence type="ECO:0000259" key="1">
    <source>
        <dbReference type="PROSITE" id="PS50967"/>
    </source>
</evidence>
<dbReference type="GO" id="GO:0003676">
    <property type="term" value="F:nucleic acid binding"/>
    <property type="evidence" value="ECO:0007669"/>
    <property type="project" value="InterPro"/>
</dbReference>
<dbReference type="EMBL" id="FUYE01000011">
    <property type="protein sequence ID" value="SKB01167.1"/>
    <property type="molecule type" value="Genomic_DNA"/>
</dbReference>
<proteinExistence type="predicted"/>
<dbReference type="PROSITE" id="PS50967">
    <property type="entry name" value="HRDC"/>
    <property type="match status" value="1"/>
</dbReference>